<evidence type="ECO:0000313" key="1">
    <source>
        <dbReference type="EMBL" id="MBC8318991.1"/>
    </source>
</evidence>
<name>A0A8J6NE84_9BACT</name>
<gene>
    <name evidence="1" type="ORF">H8E41_13925</name>
</gene>
<comment type="caution">
    <text evidence="1">The sequence shown here is derived from an EMBL/GenBank/DDBJ whole genome shotgun (WGS) entry which is preliminary data.</text>
</comment>
<reference evidence="1 2" key="1">
    <citation type="submission" date="2020-08" db="EMBL/GenBank/DDBJ databases">
        <title>Bridging the membrane lipid divide: bacteria of the FCB group superphylum have the potential to synthesize archaeal ether lipids.</title>
        <authorList>
            <person name="Villanueva L."/>
            <person name="Von Meijenfeldt F.A.B."/>
            <person name="Westbye A.B."/>
            <person name="Yadav S."/>
            <person name="Hopmans E.C."/>
            <person name="Dutilh B.E."/>
            <person name="Sinninghe Damste J.S."/>
        </authorList>
    </citation>
    <scope>NUCLEOTIDE SEQUENCE [LARGE SCALE GENOMIC DNA]</scope>
    <source>
        <strain evidence="1">NIOZ-UU47</strain>
    </source>
</reference>
<dbReference type="EMBL" id="JACNJZ010000208">
    <property type="protein sequence ID" value="MBC8318991.1"/>
    <property type="molecule type" value="Genomic_DNA"/>
</dbReference>
<dbReference type="Proteomes" id="UP000614424">
    <property type="component" value="Unassembled WGS sequence"/>
</dbReference>
<dbReference type="AlphaFoldDB" id="A0A8J6NE84"/>
<proteinExistence type="predicted"/>
<protein>
    <submittedName>
        <fullName evidence="1">Uncharacterized protein</fullName>
    </submittedName>
</protein>
<organism evidence="1 2">
    <name type="scientific">Candidatus Desulfobia pelagia</name>
    <dbReference type="NCBI Taxonomy" id="2841692"/>
    <lineage>
        <taxon>Bacteria</taxon>
        <taxon>Pseudomonadati</taxon>
        <taxon>Thermodesulfobacteriota</taxon>
        <taxon>Desulfobulbia</taxon>
        <taxon>Desulfobulbales</taxon>
        <taxon>Desulfobulbaceae</taxon>
        <taxon>Candidatus Desulfobia</taxon>
    </lineage>
</organism>
<evidence type="ECO:0000313" key="2">
    <source>
        <dbReference type="Proteomes" id="UP000614424"/>
    </source>
</evidence>
<sequence length="211" mass="23901">MKAEKTTKSSISGENIMTHDTNDTEKAKAFILDQDYGDILEDISDLPITAIKRLAKTTYFRVCNKEGYSKIPMLSMDDPRGMGDKMSIIIPDVVPQLHELSDQIKTSWAHLTITRSGEKHILLTTAITELTKDSNMLLNRARILEKAKTTWLRMTWDKSARMHRAVTPKFKIPDPDWGELPPMVDLLMDAFEGSFIESADNELVQYLLGGQ</sequence>
<accession>A0A8J6NE84</accession>